<comment type="caution">
    <text evidence="2">The sequence shown here is derived from an EMBL/GenBank/DDBJ whole genome shotgun (WGS) entry which is preliminary data.</text>
</comment>
<sequence>MFFSCRPRQTPRPPRPQCLYSGCSHRALRCDSKSEGKAMLSLYCKDHACRQRLGELMCPNYKASGFSKYCEDHRRCENQGCPHQRICCDTSQDWPYCQNHTCFHHGCHQKRASNSRMCVHHTPLCLIPGCGHPRVDDGLYCPSHSCTDRDCNSVINGGHWCQDHRLCKTDGCGLQRAVTAGGKSEDVCWQHLANPSAARYCVTHKCASAACTHPSKPASRHCALHACLHTSCPSPRAADPLVVSGSQFCSTHECHTAGCHGPARPNGNYCETAHACAVPGCPAPRGMIGGRGVSDGTNAASVCCASHTAMIARESAAAWSLYPAGERRSMPSPVQTQPQPQQRARPQRFSYISQAEETLGQRLREERERQDHEARLDLEMRTWQAARGVGGGVGVGVGVGVESSSVSGTGATVGLETRGRGGRGGRSGSHDSGFGGSPSVSDLTSSNNTFVG</sequence>
<feature type="compositionally biased region" description="Low complexity" evidence="1">
    <location>
        <begin position="331"/>
        <end position="348"/>
    </location>
</feature>
<name>A0A4T0VR40_9PEZI</name>
<accession>A0A4T0VR40</accession>
<protein>
    <submittedName>
        <fullName evidence="2">Uncharacterized protein</fullName>
    </submittedName>
</protein>
<dbReference type="AlphaFoldDB" id="A0A4T0VR40"/>
<evidence type="ECO:0000313" key="2">
    <source>
        <dbReference type="EMBL" id="TIC95040.1"/>
    </source>
</evidence>
<reference evidence="2 3" key="1">
    <citation type="journal article" date="2019" name="Genome Biol. Evol.">
        <title>Genomic Plasticity Mediated by Transposable Elements in the Plant Pathogenic Fungus Colletotrichum higginsianum.</title>
        <authorList>
            <person name="Tsushima A."/>
            <person name="Gan P."/>
            <person name="Kumakura N."/>
            <person name="Narusaka M."/>
            <person name="Takano Y."/>
            <person name="Narusaka Y."/>
            <person name="Shirasu K."/>
        </authorList>
    </citation>
    <scope>NUCLEOTIDE SEQUENCE [LARGE SCALE GENOMIC DNA]</scope>
    <source>
        <strain evidence="2 3">MAFF305635-RFP</strain>
    </source>
</reference>
<feature type="compositionally biased region" description="Polar residues" evidence="1">
    <location>
        <begin position="438"/>
        <end position="452"/>
    </location>
</feature>
<dbReference type="Proteomes" id="UP000305883">
    <property type="component" value="Unassembled WGS sequence"/>
</dbReference>
<dbReference type="EMBL" id="MWPZ01000006">
    <property type="protein sequence ID" value="TIC95040.1"/>
    <property type="molecule type" value="Genomic_DNA"/>
</dbReference>
<gene>
    <name evidence="2" type="ORF">CH35J_008180</name>
</gene>
<evidence type="ECO:0000313" key="3">
    <source>
        <dbReference type="Proteomes" id="UP000305883"/>
    </source>
</evidence>
<proteinExistence type="predicted"/>
<feature type="region of interest" description="Disordered" evidence="1">
    <location>
        <begin position="402"/>
        <end position="452"/>
    </location>
</feature>
<dbReference type="OrthoDB" id="4847120at2759"/>
<evidence type="ECO:0000256" key="1">
    <source>
        <dbReference type="SAM" id="MobiDB-lite"/>
    </source>
</evidence>
<organism evidence="2 3">
    <name type="scientific">Colletotrichum higginsianum</name>
    <dbReference type="NCBI Taxonomy" id="80884"/>
    <lineage>
        <taxon>Eukaryota</taxon>
        <taxon>Fungi</taxon>
        <taxon>Dikarya</taxon>
        <taxon>Ascomycota</taxon>
        <taxon>Pezizomycotina</taxon>
        <taxon>Sordariomycetes</taxon>
        <taxon>Hypocreomycetidae</taxon>
        <taxon>Glomerellales</taxon>
        <taxon>Glomerellaceae</taxon>
        <taxon>Colletotrichum</taxon>
        <taxon>Colletotrichum destructivum species complex</taxon>
    </lineage>
</organism>
<feature type="compositionally biased region" description="Low complexity" evidence="1">
    <location>
        <begin position="402"/>
        <end position="414"/>
    </location>
</feature>
<feature type="region of interest" description="Disordered" evidence="1">
    <location>
        <begin position="327"/>
        <end position="349"/>
    </location>
</feature>